<dbReference type="HAMAP" id="MF_00338">
    <property type="entry name" value="UPF0145"/>
    <property type="match status" value="1"/>
</dbReference>
<dbReference type="Pfam" id="PF01906">
    <property type="entry name" value="YbjQ_1"/>
    <property type="match status" value="1"/>
</dbReference>
<evidence type="ECO:0000256" key="2">
    <source>
        <dbReference type="HAMAP-Rule" id="MF_00338"/>
    </source>
</evidence>
<evidence type="ECO:0000313" key="4">
    <source>
        <dbReference type="Proteomes" id="UP001185092"/>
    </source>
</evidence>
<dbReference type="Proteomes" id="UP001185092">
    <property type="component" value="Unassembled WGS sequence"/>
</dbReference>
<dbReference type="NCBIfam" id="NF002776">
    <property type="entry name" value="PRK02877.1"/>
    <property type="match status" value="1"/>
</dbReference>
<dbReference type="AlphaFoldDB" id="A0AAE3XRL1"/>
<dbReference type="InterPro" id="IPR002765">
    <property type="entry name" value="UPF0145_YbjQ-like"/>
</dbReference>
<dbReference type="PANTHER" id="PTHR34068:SF1">
    <property type="entry name" value="UPF0145 PROTEIN YBJQ"/>
    <property type="match status" value="1"/>
</dbReference>
<comment type="caution">
    <text evidence="3">The sequence shown here is derived from an EMBL/GenBank/DDBJ whole genome shotgun (WGS) entry which is preliminary data.</text>
</comment>
<keyword evidence="4" id="KW-1185">Reference proteome</keyword>
<protein>
    <recommendedName>
        <fullName evidence="2">UPF0145 protein HNQ88_003849</fullName>
    </recommendedName>
</protein>
<dbReference type="SUPFAM" id="SSF117782">
    <property type="entry name" value="YbjQ-like"/>
    <property type="match status" value="1"/>
</dbReference>
<evidence type="ECO:0000313" key="3">
    <source>
        <dbReference type="EMBL" id="MDR6240773.1"/>
    </source>
</evidence>
<dbReference type="Gene3D" id="3.30.110.70">
    <property type="entry name" value="Hypothetical protein apc22750. Chain B"/>
    <property type="match status" value="1"/>
</dbReference>
<dbReference type="InterPro" id="IPR035439">
    <property type="entry name" value="UPF0145_dom_sf"/>
</dbReference>
<gene>
    <name evidence="3" type="ORF">HNQ88_003849</name>
</gene>
<evidence type="ECO:0000256" key="1">
    <source>
        <dbReference type="ARBA" id="ARBA00010751"/>
    </source>
</evidence>
<dbReference type="EMBL" id="JAVDQD010000005">
    <property type="protein sequence ID" value="MDR6240773.1"/>
    <property type="molecule type" value="Genomic_DNA"/>
</dbReference>
<name>A0AAE3XRL1_9BACT</name>
<comment type="similarity">
    <text evidence="1 2">Belongs to the UPF0145 family.</text>
</comment>
<dbReference type="PANTHER" id="PTHR34068">
    <property type="entry name" value="UPF0145 PROTEIN YBJQ"/>
    <property type="match status" value="1"/>
</dbReference>
<reference evidence="3" key="1">
    <citation type="submission" date="2023-07" db="EMBL/GenBank/DDBJ databases">
        <title>Genomic Encyclopedia of Type Strains, Phase IV (KMG-IV): sequencing the most valuable type-strain genomes for metagenomic binning, comparative biology and taxonomic classification.</title>
        <authorList>
            <person name="Goeker M."/>
        </authorList>
    </citation>
    <scope>NUCLEOTIDE SEQUENCE</scope>
    <source>
        <strain evidence="3">DSM 26174</strain>
    </source>
</reference>
<sequence length="107" mass="11388">MLITTTNTIEGKKITEYKGIVSGETIIGANIFRDLFASIRDVVGGRSGSYESVLREAKETSLKEMEEQARKVGANAVIAVDLDYETVGANGGMLMVTASGTAIVLED</sequence>
<proteinExistence type="inferred from homology"/>
<accession>A0AAE3XRL1</accession>
<organism evidence="3 4">
    <name type="scientific">Aureibacter tunicatorum</name>
    <dbReference type="NCBI Taxonomy" id="866807"/>
    <lineage>
        <taxon>Bacteria</taxon>
        <taxon>Pseudomonadati</taxon>
        <taxon>Bacteroidota</taxon>
        <taxon>Cytophagia</taxon>
        <taxon>Cytophagales</taxon>
        <taxon>Persicobacteraceae</taxon>
        <taxon>Aureibacter</taxon>
    </lineage>
</organism>
<dbReference type="RefSeq" id="WP_309941000.1">
    <property type="nucleotide sequence ID" value="NZ_AP025306.1"/>
</dbReference>